<gene>
    <name evidence="2" type="primary">CYP714C2_19</name>
    <name evidence="2" type="ORF">CK203_034140</name>
</gene>
<evidence type="ECO:0000313" key="2">
    <source>
        <dbReference type="EMBL" id="RVW95239.1"/>
    </source>
</evidence>
<feature type="transmembrane region" description="Helical" evidence="1">
    <location>
        <begin position="12"/>
        <end position="33"/>
    </location>
</feature>
<reference evidence="2 3" key="1">
    <citation type="journal article" date="2018" name="PLoS Genet.">
        <title>Population sequencing reveals clonal diversity and ancestral inbreeding in the grapevine cultivar Chardonnay.</title>
        <authorList>
            <person name="Roach M.J."/>
            <person name="Johnson D.L."/>
            <person name="Bohlmann J."/>
            <person name="van Vuuren H.J."/>
            <person name="Jones S.J."/>
            <person name="Pretorius I.S."/>
            <person name="Schmidt S.A."/>
            <person name="Borneman A.R."/>
        </authorList>
    </citation>
    <scope>NUCLEOTIDE SEQUENCE [LARGE SCALE GENOMIC DNA]</scope>
    <source>
        <strain evidence="3">cv. Chardonnay</strain>
        <tissue evidence="2">Leaf</tissue>
    </source>
</reference>
<sequence>MEAAGLGLTRIIVSAVLGGVLGLFIYLYTTLFLQPRRLQSKLRRQGIRGPPPSFLFGNIAEMKKIQLHAHSTAAKIMTLLLMTGLSHSSLIFISGEINMVPSDLSISLVL</sequence>
<protein>
    <submittedName>
        <fullName evidence="2">Cytochrome P450 714C2</fullName>
    </submittedName>
</protein>
<keyword evidence="1" id="KW-0472">Membrane</keyword>
<dbReference type="Proteomes" id="UP000288805">
    <property type="component" value="Unassembled WGS sequence"/>
</dbReference>
<dbReference type="EMBL" id="QGNW01000115">
    <property type="protein sequence ID" value="RVW95239.1"/>
    <property type="molecule type" value="Genomic_DNA"/>
</dbReference>
<organism evidence="2 3">
    <name type="scientific">Vitis vinifera</name>
    <name type="common">Grape</name>
    <dbReference type="NCBI Taxonomy" id="29760"/>
    <lineage>
        <taxon>Eukaryota</taxon>
        <taxon>Viridiplantae</taxon>
        <taxon>Streptophyta</taxon>
        <taxon>Embryophyta</taxon>
        <taxon>Tracheophyta</taxon>
        <taxon>Spermatophyta</taxon>
        <taxon>Magnoliopsida</taxon>
        <taxon>eudicotyledons</taxon>
        <taxon>Gunneridae</taxon>
        <taxon>Pentapetalae</taxon>
        <taxon>rosids</taxon>
        <taxon>Vitales</taxon>
        <taxon>Vitaceae</taxon>
        <taxon>Viteae</taxon>
        <taxon>Vitis</taxon>
    </lineage>
</organism>
<name>A0A438IFP4_VITVI</name>
<dbReference type="OrthoDB" id="1470350at2759"/>
<keyword evidence="1" id="KW-0812">Transmembrane</keyword>
<accession>A0A438IFP4</accession>
<evidence type="ECO:0000256" key="1">
    <source>
        <dbReference type="SAM" id="Phobius"/>
    </source>
</evidence>
<dbReference type="AlphaFoldDB" id="A0A438IFP4"/>
<proteinExistence type="predicted"/>
<comment type="caution">
    <text evidence="2">The sequence shown here is derived from an EMBL/GenBank/DDBJ whole genome shotgun (WGS) entry which is preliminary data.</text>
</comment>
<keyword evidence="1" id="KW-1133">Transmembrane helix</keyword>
<evidence type="ECO:0000313" key="3">
    <source>
        <dbReference type="Proteomes" id="UP000288805"/>
    </source>
</evidence>